<evidence type="ECO:0000313" key="1">
    <source>
        <dbReference type="EnsemblMetazoa" id="CLYHEMP001675.1"/>
    </source>
</evidence>
<dbReference type="EnsemblMetazoa" id="CLYHEMT001675.1">
    <property type="protein sequence ID" value="CLYHEMP001675.1"/>
    <property type="gene ID" value="CLYHEMG001675"/>
</dbReference>
<name>A0A7M5WQE9_9CNID</name>
<evidence type="ECO:0000313" key="2">
    <source>
        <dbReference type="Proteomes" id="UP000594262"/>
    </source>
</evidence>
<accession>A0A7M5WQE9</accession>
<sequence length="104" mass="12296">MVSNYVKLTLGPLRNIFVTIYDTLAEFNEEVNKAKYCRHSVLTASYRNYEENCLYIAIFHYRAIEDVWVLDLEDEEMKELILPGEIVSLEASKRRGYFFFLISL</sequence>
<keyword evidence="2" id="KW-1185">Reference proteome</keyword>
<dbReference type="Proteomes" id="UP000594262">
    <property type="component" value="Unplaced"/>
</dbReference>
<reference evidence="1" key="1">
    <citation type="submission" date="2021-01" db="UniProtKB">
        <authorList>
            <consortium name="EnsemblMetazoa"/>
        </authorList>
    </citation>
    <scope>IDENTIFICATION</scope>
</reference>
<organism evidence="1 2">
    <name type="scientific">Clytia hemisphaerica</name>
    <dbReference type="NCBI Taxonomy" id="252671"/>
    <lineage>
        <taxon>Eukaryota</taxon>
        <taxon>Metazoa</taxon>
        <taxon>Cnidaria</taxon>
        <taxon>Hydrozoa</taxon>
        <taxon>Hydroidolina</taxon>
        <taxon>Leptothecata</taxon>
        <taxon>Obeliida</taxon>
        <taxon>Clytiidae</taxon>
        <taxon>Clytia</taxon>
    </lineage>
</organism>
<dbReference type="AlphaFoldDB" id="A0A7M5WQE9"/>
<proteinExistence type="predicted"/>
<protein>
    <submittedName>
        <fullName evidence="1">Uncharacterized protein</fullName>
    </submittedName>
</protein>